<dbReference type="GO" id="GO:0005737">
    <property type="term" value="C:cytoplasm"/>
    <property type="evidence" value="ECO:0007669"/>
    <property type="project" value="TreeGrafter"/>
</dbReference>
<dbReference type="EMBL" id="AP014946">
    <property type="protein sequence ID" value="BAT59467.1"/>
    <property type="molecule type" value="Genomic_DNA"/>
</dbReference>
<name>A0A0S3PU80_9BRAD</name>
<gene>
    <name evidence="3" type="primary">mhpD_1</name>
    <name evidence="3" type="ORF">GJW-30_1_02000</name>
</gene>
<dbReference type="Proteomes" id="UP000236884">
    <property type="component" value="Chromosome"/>
</dbReference>
<reference evidence="3 4" key="1">
    <citation type="submission" date="2015-08" db="EMBL/GenBank/DDBJ databases">
        <title>Investigation of the bacterial diversity of lava forest soil.</title>
        <authorList>
            <person name="Lee J.S."/>
        </authorList>
    </citation>
    <scope>NUCLEOTIDE SEQUENCE [LARGE SCALE GENOMIC DNA]</scope>
    <source>
        <strain evidence="3 4">GJW-30</strain>
    </source>
</reference>
<evidence type="ECO:0000313" key="4">
    <source>
        <dbReference type="Proteomes" id="UP000236884"/>
    </source>
</evidence>
<dbReference type="SUPFAM" id="SSF56529">
    <property type="entry name" value="FAH"/>
    <property type="match status" value="1"/>
</dbReference>
<feature type="domain" description="Fumarylacetoacetase-like C-terminal" evidence="2">
    <location>
        <begin position="86"/>
        <end position="231"/>
    </location>
</feature>
<dbReference type="PANTHER" id="PTHR30143:SF0">
    <property type="entry name" value="2-KETO-4-PENTENOATE HYDRATASE"/>
    <property type="match status" value="1"/>
</dbReference>
<dbReference type="EC" id="4.2.1.80" evidence="3"/>
<dbReference type="Gene3D" id="3.90.850.10">
    <property type="entry name" value="Fumarylacetoacetase-like, C-terminal domain"/>
    <property type="match status" value="1"/>
</dbReference>
<keyword evidence="1 3" id="KW-0456">Lyase</keyword>
<evidence type="ECO:0000313" key="3">
    <source>
        <dbReference type="EMBL" id="BAT59467.1"/>
    </source>
</evidence>
<keyword evidence="4" id="KW-1185">Reference proteome</keyword>
<sequence>MDLNAIADNLLQAHEARARFVSFAAENGVDDIAKAYSVQEQLVARLTKSNGESVGYKIGLTSHQMQAMCGIAQPIGGRVLKQRVHASGATVARADFGRVGLEFEIGLRLGRDLDGRNKSCSVDEIVAAIDGVCAAIELVDDRNADYAKLDVLSLICDNSWNAGAVLSDFQSMPSSLRDLEGKIFENGTLVDRGSGEDVLGDPVNSLAWLCEHLAGRGKRLRKGEIVLTGSLVKTRFPQGPTAYRYDLSDIGSISVQIT</sequence>
<protein>
    <submittedName>
        <fullName evidence="3">2-keto-4-pentenoate hydratase</fullName>
        <ecNumber evidence="3">4.2.1.80</ecNumber>
    </submittedName>
</protein>
<dbReference type="InterPro" id="IPR050772">
    <property type="entry name" value="Hydratase-Decarb/MhpD_sf"/>
</dbReference>
<dbReference type="GO" id="GO:0008684">
    <property type="term" value="F:2-oxopent-4-enoate hydratase activity"/>
    <property type="evidence" value="ECO:0007669"/>
    <property type="project" value="UniProtKB-EC"/>
</dbReference>
<evidence type="ECO:0000256" key="1">
    <source>
        <dbReference type="ARBA" id="ARBA00023239"/>
    </source>
</evidence>
<evidence type="ECO:0000259" key="2">
    <source>
        <dbReference type="Pfam" id="PF01557"/>
    </source>
</evidence>
<dbReference type="Pfam" id="PF01557">
    <property type="entry name" value="FAA_hydrolase"/>
    <property type="match status" value="1"/>
</dbReference>
<accession>A0A0S3PU80</accession>
<dbReference type="AlphaFoldDB" id="A0A0S3PU80"/>
<proteinExistence type="predicted"/>
<dbReference type="KEGG" id="vgo:GJW-30_1_02000"/>
<dbReference type="InterPro" id="IPR036663">
    <property type="entry name" value="Fumarylacetoacetase_C_sf"/>
</dbReference>
<dbReference type="RefSeq" id="WP_157746724.1">
    <property type="nucleotide sequence ID" value="NZ_AP014946.1"/>
</dbReference>
<dbReference type="PANTHER" id="PTHR30143">
    <property type="entry name" value="ACID HYDRATASE"/>
    <property type="match status" value="1"/>
</dbReference>
<dbReference type="InterPro" id="IPR011234">
    <property type="entry name" value="Fumarylacetoacetase-like_C"/>
</dbReference>
<organism evidence="3 4">
    <name type="scientific">Variibacter gotjawalensis</name>
    <dbReference type="NCBI Taxonomy" id="1333996"/>
    <lineage>
        <taxon>Bacteria</taxon>
        <taxon>Pseudomonadati</taxon>
        <taxon>Pseudomonadota</taxon>
        <taxon>Alphaproteobacteria</taxon>
        <taxon>Hyphomicrobiales</taxon>
        <taxon>Nitrobacteraceae</taxon>
        <taxon>Variibacter</taxon>
    </lineage>
</organism>